<dbReference type="Proteomes" id="UP001595989">
    <property type="component" value="Unassembled WGS sequence"/>
</dbReference>
<gene>
    <name evidence="2" type="ORF">ACFO3D_16115</name>
</gene>
<comment type="caution">
    <text evidence="2">The sequence shown here is derived from an EMBL/GenBank/DDBJ whole genome shotgun (WGS) entry which is preliminary data.</text>
</comment>
<keyword evidence="1" id="KW-0812">Transmembrane</keyword>
<evidence type="ECO:0000256" key="1">
    <source>
        <dbReference type="SAM" id="Phobius"/>
    </source>
</evidence>
<accession>A0ABV9DMR9</accession>
<keyword evidence="3" id="KW-1185">Reference proteome</keyword>
<sequence>MFLKWFFLIVGIAVIVGTLIVGISTEQSFPAGIDLGLEIYYVIAVLIGGIIIYLSTRFSENQNK</sequence>
<reference evidence="3" key="1">
    <citation type="journal article" date="2019" name="Int. J. Syst. Evol. Microbiol.">
        <title>The Global Catalogue of Microorganisms (GCM) 10K type strain sequencing project: providing services to taxonomists for standard genome sequencing and annotation.</title>
        <authorList>
            <consortium name="The Broad Institute Genomics Platform"/>
            <consortium name="The Broad Institute Genome Sequencing Center for Infectious Disease"/>
            <person name="Wu L."/>
            <person name="Ma J."/>
        </authorList>
    </citation>
    <scope>NUCLEOTIDE SEQUENCE [LARGE SCALE GENOMIC DNA]</scope>
    <source>
        <strain evidence="3">CGMCC 4.7426</strain>
    </source>
</reference>
<keyword evidence="1" id="KW-1133">Transmembrane helix</keyword>
<feature type="transmembrane region" description="Helical" evidence="1">
    <location>
        <begin position="5"/>
        <end position="23"/>
    </location>
</feature>
<organism evidence="2 3">
    <name type="scientific">Virgibacillus kekensis</name>
    <dbReference type="NCBI Taxonomy" id="202261"/>
    <lineage>
        <taxon>Bacteria</taxon>
        <taxon>Bacillati</taxon>
        <taxon>Bacillota</taxon>
        <taxon>Bacilli</taxon>
        <taxon>Bacillales</taxon>
        <taxon>Bacillaceae</taxon>
        <taxon>Virgibacillus</taxon>
    </lineage>
</organism>
<feature type="transmembrane region" description="Helical" evidence="1">
    <location>
        <begin position="35"/>
        <end position="54"/>
    </location>
</feature>
<evidence type="ECO:0000313" key="3">
    <source>
        <dbReference type="Proteomes" id="UP001595989"/>
    </source>
</evidence>
<name>A0ABV9DMR9_9BACI</name>
<evidence type="ECO:0000313" key="2">
    <source>
        <dbReference type="EMBL" id="MFC4559713.1"/>
    </source>
</evidence>
<protein>
    <submittedName>
        <fullName evidence="2">Uncharacterized protein</fullName>
    </submittedName>
</protein>
<keyword evidence="1" id="KW-0472">Membrane</keyword>
<dbReference type="RefSeq" id="WP_390298427.1">
    <property type="nucleotide sequence ID" value="NZ_JBHSFU010000011.1"/>
</dbReference>
<dbReference type="EMBL" id="JBHSFU010000011">
    <property type="protein sequence ID" value="MFC4559713.1"/>
    <property type="molecule type" value="Genomic_DNA"/>
</dbReference>
<proteinExistence type="predicted"/>